<gene>
    <name evidence="2" type="ORF">IX84_01880</name>
</gene>
<keyword evidence="1" id="KW-1133">Transmembrane helix</keyword>
<feature type="transmembrane region" description="Helical" evidence="1">
    <location>
        <begin position="12"/>
        <end position="33"/>
    </location>
</feature>
<reference evidence="2 3" key="1">
    <citation type="journal article" date="2014" name="Int. J. Syst. Evol. Microbiol.">
        <title>Phaeodactylibacter xiamenensis gen. nov., sp. nov., a member of the family Saprospiraceae isolated from the marine alga Phaeodactylum tricornutum.</title>
        <authorList>
            <person name="Chen Z.Jr."/>
            <person name="Lei X."/>
            <person name="Lai Q."/>
            <person name="Li Y."/>
            <person name="Zhang B."/>
            <person name="Zhang J."/>
            <person name="Zhang H."/>
            <person name="Yang L."/>
            <person name="Zheng W."/>
            <person name="Tian Y."/>
            <person name="Yu Z."/>
            <person name="Xu H.Jr."/>
            <person name="Zheng T."/>
        </authorList>
    </citation>
    <scope>NUCLEOTIDE SEQUENCE [LARGE SCALE GENOMIC DNA]</scope>
    <source>
        <strain evidence="2 3">KD52</strain>
    </source>
</reference>
<evidence type="ECO:0000256" key="1">
    <source>
        <dbReference type="SAM" id="Phobius"/>
    </source>
</evidence>
<protein>
    <submittedName>
        <fullName evidence="2">Uncharacterized protein</fullName>
    </submittedName>
</protein>
<evidence type="ECO:0000313" key="2">
    <source>
        <dbReference type="EMBL" id="KGE89547.1"/>
    </source>
</evidence>
<keyword evidence="1" id="KW-0472">Membrane</keyword>
<proteinExistence type="predicted"/>
<evidence type="ECO:0000313" key="3">
    <source>
        <dbReference type="Proteomes" id="UP000029736"/>
    </source>
</evidence>
<dbReference type="AlphaFoldDB" id="A0A098SF17"/>
<dbReference type="RefSeq" id="WP_152604878.1">
    <property type="nucleotide sequence ID" value="NZ_JBKAGJ010000005.1"/>
</dbReference>
<keyword evidence="1" id="KW-0812">Transmembrane</keyword>
<accession>A0A098SF17</accession>
<comment type="caution">
    <text evidence="2">The sequence shown here is derived from an EMBL/GenBank/DDBJ whole genome shotgun (WGS) entry which is preliminary data.</text>
</comment>
<dbReference type="Proteomes" id="UP000029736">
    <property type="component" value="Unassembled WGS sequence"/>
</dbReference>
<sequence length="117" mass="12667">MTVVLTPLLSAIVSPVMMGGIAVGGIIVLAFLWGKIRPLIIVESKDGGKFFFGISHSKKRKNMHPLSQDGINGVEVDEDTCFGLSNTPTKIIKEIGTVSEEKAQEILDSVEDKKVKK</sequence>
<dbReference type="STRING" id="1524460.IX84_01880"/>
<dbReference type="EMBL" id="JPOS01000004">
    <property type="protein sequence ID" value="KGE89547.1"/>
    <property type="molecule type" value="Genomic_DNA"/>
</dbReference>
<keyword evidence="3" id="KW-1185">Reference proteome</keyword>
<organism evidence="2 3">
    <name type="scientific">Phaeodactylibacter xiamenensis</name>
    <dbReference type="NCBI Taxonomy" id="1524460"/>
    <lineage>
        <taxon>Bacteria</taxon>
        <taxon>Pseudomonadati</taxon>
        <taxon>Bacteroidota</taxon>
        <taxon>Saprospiria</taxon>
        <taxon>Saprospirales</taxon>
        <taxon>Haliscomenobacteraceae</taxon>
        <taxon>Phaeodactylibacter</taxon>
    </lineage>
</organism>
<name>A0A098SF17_9BACT</name>